<gene>
    <name evidence="1" type="ORF">N0F65_002696</name>
</gene>
<accession>A0AAV2Z528</accession>
<evidence type="ECO:0000313" key="2">
    <source>
        <dbReference type="Proteomes" id="UP001146120"/>
    </source>
</evidence>
<proteinExistence type="predicted"/>
<dbReference type="EMBL" id="DAKRPA010000063">
    <property type="protein sequence ID" value="DBA00453.1"/>
    <property type="molecule type" value="Genomic_DNA"/>
</dbReference>
<sequence length="78" mass="8224">MSISEAASKLSQAVDQTTETINVVERAMKRPKTAIDLAMEKSPAKMSIAGDASQATIAPTSLLRSRLALHLGSKPTSN</sequence>
<comment type="caution">
    <text evidence="1">The sequence shown here is derived from an EMBL/GenBank/DDBJ whole genome shotgun (WGS) entry which is preliminary data.</text>
</comment>
<name>A0AAV2Z528_9STRA</name>
<protein>
    <submittedName>
        <fullName evidence="1">Uncharacterized protein</fullName>
    </submittedName>
</protein>
<evidence type="ECO:0000313" key="1">
    <source>
        <dbReference type="EMBL" id="DBA00453.1"/>
    </source>
</evidence>
<dbReference type="AlphaFoldDB" id="A0AAV2Z528"/>
<dbReference type="Proteomes" id="UP001146120">
    <property type="component" value="Unassembled WGS sequence"/>
</dbReference>
<organism evidence="1 2">
    <name type="scientific">Lagenidium giganteum</name>
    <dbReference type="NCBI Taxonomy" id="4803"/>
    <lineage>
        <taxon>Eukaryota</taxon>
        <taxon>Sar</taxon>
        <taxon>Stramenopiles</taxon>
        <taxon>Oomycota</taxon>
        <taxon>Peronosporomycetes</taxon>
        <taxon>Pythiales</taxon>
        <taxon>Pythiaceae</taxon>
    </lineage>
</organism>
<reference evidence="1" key="1">
    <citation type="submission" date="2022-11" db="EMBL/GenBank/DDBJ databases">
        <authorList>
            <person name="Morgan W.R."/>
            <person name="Tartar A."/>
        </authorList>
    </citation>
    <scope>NUCLEOTIDE SEQUENCE</scope>
    <source>
        <strain evidence="1">ARSEF 373</strain>
    </source>
</reference>
<keyword evidence="2" id="KW-1185">Reference proteome</keyword>
<reference evidence="1" key="2">
    <citation type="journal article" date="2023" name="Microbiol Resour">
        <title>Decontamination and Annotation of the Draft Genome Sequence of the Oomycete Lagenidium giganteum ARSEF 373.</title>
        <authorList>
            <person name="Morgan W.R."/>
            <person name="Tartar A."/>
        </authorList>
    </citation>
    <scope>NUCLEOTIDE SEQUENCE</scope>
    <source>
        <strain evidence="1">ARSEF 373</strain>
    </source>
</reference>